<comment type="caution">
    <text evidence="1">The sequence shown here is derived from an EMBL/GenBank/DDBJ whole genome shotgun (WGS) entry which is preliminary data.</text>
</comment>
<evidence type="ECO:0000313" key="2">
    <source>
        <dbReference type="Proteomes" id="UP001165205"/>
    </source>
</evidence>
<accession>A0AAN4YWI9</accession>
<dbReference type="Proteomes" id="UP001165205">
    <property type="component" value="Unassembled WGS sequence"/>
</dbReference>
<evidence type="ECO:0000313" key="1">
    <source>
        <dbReference type="EMBL" id="GMG39166.1"/>
    </source>
</evidence>
<dbReference type="EMBL" id="BSYA01000445">
    <property type="protein sequence ID" value="GMG39166.1"/>
    <property type="molecule type" value="Genomic_DNA"/>
</dbReference>
<protein>
    <submittedName>
        <fullName evidence="1">Unnamed protein product</fullName>
    </submittedName>
</protein>
<sequence length="94" mass="10489">MSHSLNTSRPSDRPYTLLLYWERAQGLIECVGSQLLPQKNNELFIYTIEANQQAINPSSLHPELVHDTEQANIGGLANVGIVRANHSMALSEKF</sequence>
<dbReference type="AlphaFoldDB" id="A0AAN4YWI9"/>
<organism evidence="1 2">
    <name type="scientific">Aspergillus oryzae</name>
    <name type="common">Yellow koji mold</name>
    <dbReference type="NCBI Taxonomy" id="5062"/>
    <lineage>
        <taxon>Eukaryota</taxon>
        <taxon>Fungi</taxon>
        <taxon>Dikarya</taxon>
        <taxon>Ascomycota</taxon>
        <taxon>Pezizomycotina</taxon>
        <taxon>Eurotiomycetes</taxon>
        <taxon>Eurotiomycetidae</taxon>
        <taxon>Eurotiales</taxon>
        <taxon>Aspergillaceae</taxon>
        <taxon>Aspergillus</taxon>
        <taxon>Aspergillus subgen. Circumdati</taxon>
    </lineage>
</organism>
<gene>
    <name evidence="1" type="ORF">Aory04_001364300</name>
</gene>
<reference evidence="1" key="1">
    <citation type="submission" date="2023-04" db="EMBL/GenBank/DDBJ databases">
        <title>Aspergillus oryzae NBRC 4228.</title>
        <authorList>
            <person name="Ichikawa N."/>
            <person name="Sato H."/>
            <person name="Tonouchi N."/>
        </authorList>
    </citation>
    <scope>NUCLEOTIDE SEQUENCE</scope>
    <source>
        <strain evidence="1">NBRC 4228</strain>
    </source>
</reference>
<name>A0AAN4YWI9_ASPOZ</name>
<proteinExistence type="predicted"/>